<evidence type="ECO:0000313" key="1">
    <source>
        <dbReference type="EMBL" id="AOY89916.1"/>
    </source>
</evidence>
<accession>A0A1D9GQL8</accession>
<dbReference type="AlphaFoldDB" id="A0A1D9GQL8"/>
<dbReference type="STRING" id="1874317.BKP64_18070"/>
<name>A0A1D9GQL8_9GAMM</name>
<dbReference type="Proteomes" id="UP000177445">
    <property type="component" value="Chromosome"/>
</dbReference>
<organism evidence="1 2">
    <name type="scientific">Marinobacter salinus</name>
    <dbReference type="NCBI Taxonomy" id="1874317"/>
    <lineage>
        <taxon>Bacteria</taxon>
        <taxon>Pseudomonadati</taxon>
        <taxon>Pseudomonadota</taxon>
        <taxon>Gammaproteobacteria</taxon>
        <taxon>Pseudomonadales</taxon>
        <taxon>Marinobacteraceae</taxon>
        <taxon>Marinobacter</taxon>
    </lineage>
</organism>
<reference evidence="1 2" key="1">
    <citation type="submission" date="2016-10" db="EMBL/GenBank/DDBJ databases">
        <title>Marinobacter salinus sp. nov., a moderately halophilic bacterium isolated from a tidal flat environment.</title>
        <authorList>
            <person name="Park S.-J."/>
        </authorList>
    </citation>
    <scope>NUCLEOTIDE SEQUENCE [LARGE SCALE GENOMIC DNA]</scope>
    <source>
        <strain evidence="1 2">Hb8</strain>
    </source>
</reference>
<dbReference type="EMBL" id="CP017715">
    <property type="protein sequence ID" value="AOY89916.1"/>
    <property type="molecule type" value="Genomic_DNA"/>
</dbReference>
<gene>
    <name evidence="1" type="ORF">BKP64_18070</name>
</gene>
<dbReference type="OrthoDB" id="7057192at2"/>
<proteinExistence type="predicted"/>
<keyword evidence="2" id="KW-1185">Reference proteome</keyword>
<sequence length="354" mass="40436">MLADLLNSISVRTPYLVMNKLVSSKELPTGHGYEKLKANILALKGEERTSAEQDLTSFYEEQILVGEKAVVLLNQTVDGFRESLIEAFRELEIPESTPQKLFPLYLPQADLLSLEDTPYLCSMREDEQYLNVIFSSKRFFTERVEVPLSDIKESEKDDYSGYDEIVAVRRHYQQFFDVVSIPKLEGPIEIRVDAPGLMPKAEINRAVEQIEKELWRLGKNAGLETSTHLEKVNLFPLIDKIYESSTGSICELGFVTDSGGIKTARMRRIADDLRNEAYHKAGSESSEIVPFRIGVRWQRKMADELFSNPELLIPGKFQQLSAPSKEKQYHCAVKRCVSLEDYRFVLDKISQLIN</sequence>
<protein>
    <submittedName>
        <fullName evidence="1">Uncharacterized protein</fullName>
    </submittedName>
</protein>
<dbReference type="RefSeq" id="WP_070973147.1">
    <property type="nucleotide sequence ID" value="NZ_CP017715.1"/>
</dbReference>
<evidence type="ECO:0000313" key="2">
    <source>
        <dbReference type="Proteomes" id="UP000177445"/>
    </source>
</evidence>
<dbReference type="KEGG" id="msq:BKP64_18070"/>